<dbReference type="PANTHER" id="PTHR36927">
    <property type="entry name" value="BLR4337 PROTEIN"/>
    <property type="match status" value="1"/>
</dbReference>
<feature type="transmembrane region" description="Helical" evidence="1">
    <location>
        <begin position="96"/>
        <end position="118"/>
    </location>
</feature>
<dbReference type="InterPro" id="IPR050623">
    <property type="entry name" value="Glucan_succinyl_AcylTrfase"/>
</dbReference>
<dbReference type="InterPro" id="IPR002656">
    <property type="entry name" value="Acyl_transf_3_dom"/>
</dbReference>
<dbReference type="AlphaFoldDB" id="A0A4R5W678"/>
<feature type="transmembrane region" description="Helical" evidence="1">
    <location>
        <begin position="275"/>
        <end position="295"/>
    </location>
</feature>
<keyword evidence="3" id="KW-0012">Acyltransferase</keyword>
<keyword evidence="1" id="KW-0472">Membrane</keyword>
<feature type="transmembrane region" description="Helical" evidence="1">
    <location>
        <begin position="206"/>
        <end position="227"/>
    </location>
</feature>
<dbReference type="RefSeq" id="WP_133326667.1">
    <property type="nucleotide sequence ID" value="NZ_SMYL01000002.1"/>
</dbReference>
<evidence type="ECO:0000313" key="4">
    <source>
        <dbReference type="Proteomes" id="UP000294829"/>
    </source>
</evidence>
<dbReference type="OrthoDB" id="5446016at2"/>
<reference evidence="3 4" key="1">
    <citation type="submission" date="2019-03" db="EMBL/GenBank/DDBJ databases">
        <title>Sapientia aquatica gen. nov., sp. nov., isolated from a crater lake.</title>
        <authorList>
            <person name="Felfoldi T."/>
            <person name="Szabo A."/>
            <person name="Toth E."/>
            <person name="Schumann P."/>
            <person name="Keki Z."/>
            <person name="Marialigeti K."/>
            <person name="Mathe I."/>
        </authorList>
    </citation>
    <scope>NUCLEOTIDE SEQUENCE [LARGE SCALE GENOMIC DNA]</scope>
    <source>
        <strain evidence="3 4">SA-152</strain>
    </source>
</reference>
<feature type="transmembrane region" description="Helical" evidence="1">
    <location>
        <begin position="239"/>
        <end position="263"/>
    </location>
</feature>
<feature type="transmembrane region" description="Helical" evidence="1">
    <location>
        <begin position="343"/>
        <end position="364"/>
    </location>
</feature>
<protein>
    <submittedName>
        <fullName evidence="3">Acyltransferase</fullName>
    </submittedName>
</protein>
<keyword evidence="3" id="KW-0808">Transferase</keyword>
<evidence type="ECO:0000256" key="1">
    <source>
        <dbReference type="SAM" id="Phobius"/>
    </source>
</evidence>
<gene>
    <name evidence="3" type="ORF">E2I14_06650</name>
</gene>
<feature type="domain" description="Acyltransferase 3" evidence="2">
    <location>
        <begin position="11"/>
        <end position="361"/>
    </location>
</feature>
<accession>A0A4R5W678</accession>
<dbReference type="Pfam" id="PF01757">
    <property type="entry name" value="Acyl_transf_3"/>
    <property type="match status" value="1"/>
</dbReference>
<keyword evidence="1" id="KW-1133">Transmembrane helix</keyword>
<dbReference type="PANTHER" id="PTHR36927:SF4">
    <property type="entry name" value="BLR5718 PROTEIN"/>
    <property type="match status" value="1"/>
</dbReference>
<feature type="transmembrane region" description="Helical" evidence="1">
    <location>
        <begin position="17"/>
        <end position="39"/>
    </location>
</feature>
<dbReference type="EMBL" id="SMYL01000002">
    <property type="protein sequence ID" value="TDK67427.1"/>
    <property type="molecule type" value="Genomic_DNA"/>
</dbReference>
<feature type="transmembrane region" description="Helical" evidence="1">
    <location>
        <begin position="173"/>
        <end position="194"/>
    </location>
</feature>
<proteinExistence type="predicted"/>
<comment type="caution">
    <text evidence="3">The sequence shown here is derived from an EMBL/GenBank/DDBJ whole genome shotgun (WGS) entry which is preliminary data.</text>
</comment>
<keyword evidence="1" id="KW-0812">Transmembrane</keyword>
<evidence type="ECO:0000259" key="2">
    <source>
        <dbReference type="Pfam" id="PF01757"/>
    </source>
</evidence>
<sequence length="371" mass="41867">MTSTLTNRTDFLDRIRVVLTALVILHHTAIMFGGSGGWYFRMETDSKLERILFTLFASVNQAFFMGFFFLLAGYFSAMSYDKKGSMRFIWDRLLRLGLPILFYGFVLGPFTLALARIHDHKPFFDTWASLIILQTFQIGPLWFAAALLFFSMVYLLVRLALGTRKLTANLVPTHLVLLLAALITGAGAFALRLWVPVGQELWLMQIGYFSSYIVLFAGGCVFARSRWLEHIDGTMAKRWLLVSLLTIPSLFIYAILAGAFQGAPFETNGGWSLPTLAYAFWEPFVAWGIILSMLWRFRVAQNPSPRWRNWAPRAFAAYIIHPPVVVTLGLLLSDWPIPHSVKFLVAGSAAVVLSFAIAWPILAIPGMRRIL</sequence>
<evidence type="ECO:0000313" key="3">
    <source>
        <dbReference type="EMBL" id="TDK67427.1"/>
    </source>
</evidence>
<organism evidence="3 4">
    <name type="scientific">Sapientia aquatica</name>
    <dbReference type="NCBI Taxonomy" id="1549640"/>
    <lineage>
        <taxon>Bacteria</taxon>
        <taxon>Pseudomonadati</taxon>
        <taxon>Pseudomonadota</taxon>
        <taxon>Betaproteobacteria</taxon>
        <taxon>Burkholderiales</taxon>
        <taxon>Oxalobacteraceae</taxon>
        <taxon>Sapientia</taxon>
    </lineage>
</organism>
<name>A0A4R5W678_9BURK</name>
<dbReference type="GO" id="GO:0016747">
    <property type="term" value="F:acyltransferase activity, transferring groups other than amino-acyl groups"/>
    <property type="evidence" value="ECO:0007669"/>
    <property type="project" value="InterPro"/>
</dbReference>
<feature type="transmembrane region" description="Helical" evidence="1">
    <location>
        <begin position="315"/>
        <end position="337"/>
    </location>
</feature>
<feature type="transmembrane region" description="Helical" evidence="1">
    <location>
        <begin position="138"/>
        <end position="161"/>
    </location>
</feature>
<dbReference type="Proteomes" id="UP000294829">
    <property type="component" value="Unassembled WGS sequence"/>
</dbReference>
<feature type="transmembrane region" description="Helical" evidence="1">
    <location>
        <begin position="51"/>
        <end position="75"/>
    </location>
</feature>
<keyword evidence="4" id="KW-1185">Reference proteome</keyword>